<evidence type="ECO:0000259" key="1">
    <source>
        <dbReference type="SMART" id="SM01126"/>
    </source>
</evidence>
<protein>
    <submittedName>
        <fullName evidence="4">DDE_Tnp_IS1595 domain-containing protein</fullName>
    </submittedName>
</protein>
<dbReference type="Pfam" id="PF12762">
    <property type="entry name" value="DDE_Tnp_IS1595"/>
    <property type="match status" value="1"/>
</dbReference>
<accession>A0A0N4YPN1</accession>
<keyword evidence="3" id="KW-1185">Reference proteome</keyword>
<dbReference type="OMA" id="YNTISTM"/>
<evidence type="ECO:0000313" key="2">
    <source>
        <dbReference type="EMBL" id="VDL82932.1"/>
    </source>
</evidence>
<dbReference type="AlphaFoldDB" id="A0A0N4YPN1"/>
<dbReference type="SMART" id="SM01126">
    <property type="entry name" value="DDE_Tnp_IS1595"/>
    <property type="match status" value="1"/>
</dbReference>
<sequence>MAAAVPPEAKSMKKFLKSDLSGMIKEYGRISDLSYELEWYQYFRDIPATHYRRNSVCNGDDETLLTRRKYNRGRVVHNYQWLFRGIEVGSRRAFLKLVRRRGVQTLERIIRRHILPGITIVSDSWRAYNNLTSLPMFYWHLFVNHRLNFVNPTTGAHTQNIES</sequence>
<feature type="domain" description="ISXO2-like transposase" evidence="1">
    <location>
        <begin position="59"/>
        <end position="163"/>
    </location>
</feature>
<name>A0A0N4YPN1_NIPBR</name>
<organism evidence="4">
    <name type="scientific">Nippostrongylus brasiliensis</name>
    <name type="common">Rat hookworm</name>
    <dbReference type="NCBI Taxonomy" id="27835"/>
    <lineage>
        <taxon>Eukaryota</taxon>
        <taxon>Metazoa</taxon>
        <taxon>Ecdysozoa</taxon>
        <taxon>Nematoda</taxon>
        <taxon>Chromadorea</taxon>
        <taxon>Rhabditida</taxon>
        <taxon>Rhabditina</taxon>
        <taxon>Rhabditomorpha</taxon>
        <taxon>Strongyloidea</taxon>
        <taxon>Heligmosomidae</taxon>
        <taxon>Nippostrongylus</taxon>
    </lineage>
</organism>
<dbReference type="InterPro" id="IPR024445">
    <property type="entry name" value="Tnp_ISXO2-like"/>
</dbReference>
<evidence type="ECO:0000313" key="3">
    <source>
        <dbReference type="Proteomes" id="UP000271162"/>
    </source>
</evidence>
<evidence type="ECO:0000313" key="4">
    <source>
        <dbReference type="WBParaSite" id="NBR_0001920201-mRNA-1"/>
    </source>
</evidence>
<reference evidence="4" key="1">
    <citation type="submission" date="2017-02" db="UniProtKB">
        <authorList>
            <consortium name="WormBaseParasite"/>
        </authorList>
    </citation>
    <scope>IDENTIFICATION</scope>
</reference>
<gene>
    <name evidence="2" type="ORF">NBR_LOCUS19203</name>
</gene>
<dbReference type="Proteomes" id="UP000271162">
    <property type="component" value="Unassembled WGS sequence"/>
</dbReference>
<dbReference type="EMBL" id="UYSL01023975">
    <property type="protein sequence ID" value="VDL82932.1"/>
    <property type="molecule type" value="Genomic_DNA"/>
</dbReference>
<dbReference type="InterPro" id="IPR053164">
    <property type="entry name" value="IS1016-like_transposase"/>
</dbReference>
<dbReference type="PANTHER" id="PTHR47163:SF2">
    <property type="entry name" value="SI:DKEY-17M8.2"/>
    <property type="match status" value="1"/>
</dbReference>
<dbReference type="PANTHER" id="PTHR47163">
    <property type="entry name" value="DDE_TNP_IS1595 DOMAIN-CONTAINING PROTEIN"/>
    <property type="match status" value="1"/>
</dbReference>
<proteinExistence type="predicted"/>
<reference evidence="2 3" key="2">
    <citation type="submission" date="2018-11" db="EMBL/GenBank/DDBJ databases">
        <authorList>
            <consortium name="Pathogen Informatics"/>
        </authorList>
    </citation>
    <scope>NUCLEOTIDE SEQUENCE [LARGE SCALE GENOMIC DNA]</scope>
</reference>
<dbReference type="WBParaSite" id="NBR_0001920201-mRNA-1">
    <property type="protein sequence ID" value="NBR_0001920201-mRNA-1"/>
    <property type="gene ID" value="NBR_0001920201"/>
</dbReference>